<dbReference type="AlphaFoldDB" id="A0A0B5QHA2"/>
<dbReference type="InterPro" id="IPR000086">
    <property type="entry name" value="NUDIX_hydrolase_dom"/>
</dbReference>
<evidence type="ECO:0000256" key="6">
    <source>
        <dbReference type="ARBA" id="ARBA00023027"/>
    </source>
</evidence>
<dbReference type="InterPro" id="IPR015376">
    <property type="entry name" value="Znr_NADH_PPase"/>
</dbReference>
<dbReference type="PANTHER" id="PTHR11383:SF3">
    <property type="entry name" value="NAD(P)H PYROPHOSPHATASE NUDT13, MITOCHONDRIAL"/>
    <property type="match status" value="1"/>
</dbReference>
<evidence type="ECO:0000256" key="4">
    <source>
        <dbReference type="ARBA" id="ARBA00022801"/>
    </source>
</evidence>
<dbReference type="PANTHER" id="PTHR11383">
    <property type="entry name" value="NUCLEOSIDE DIPHOSPHATE-LINKED MOIETY X MOTIF 13"/>
    <property type="match status" value="1"/>
</dbReference>
<dbReference type="InterPro" id="IPR049734">
    <property type="entry name" value="NudC-like_C"/>
</dbReference>
<dbReference type="GO" id="GO:0046872">
    <property type="term" value="F:metal ion binding"/>
    <property type="evidence" value="ECO:0007669"/>
    <property type="project" value="UniProtKB-KW"/>
</dbReference>
<dbReference type="Gene3D" id="3.90.79.10">
    <property type="entry name" value="Nucleoside Triphosphate Pyrophosphohydrolase"/>
    <property type="match status" value="1"/>
</dbReference>
<keyword evidence="6" id="KW-0520">NAD</keyword>
<evidence type="ECO:0000313" key="9">
    <source>
        <dbReference type="Proteomes" id="UP000031866"/>
    </source>
</evidence>
<dbReference type="Pfam" id="PF09297">
    <property type="entry name" value="Zn_ribbon_NUD"/>
    <property type="match status" value="1"/>
</dbReference>
<evidence type="ECO:0000256" key="3">
    <source>
        <dbReference type="ARBA" id="ARBA00022723"/>
    </source>
</evidence>
<dbReference type="GO" id="GO:0016787">
    <property type="term" value="F:hydrolase activity"/>
    <property type="evidence" value="ECO:0007669"/>
    <property type="project" value="UniProtKB-KW"/>
</dbReference>
<comment type="cofactor">
    <cofactor evidence="1">
        <name>Mg(2+)</name>
        <dbReference type="ChEBI" id="CHEBI:18420"/>
    </cofactor>
</comment>
<keyword evidence="4" id="KW-0378">Hydrolase</keyword>
<evidence type="ECO:0000313" key="8">
    <source>
        <dbReference type="EMBL" id="AJH00321.1"/>
    </source>
</evidence>
<name>A0A0B5QHA2_CLOBE</name>
<dbReference type="OrthoDB" id="9787476at2"/>
<dbReference type="Pfam" id="PF00293">
    <property type="entry name" value="NUDIX"/>
    <property type="match status" value="1"/>
</dbReference>
<evidence type="ECO:0000259" key="7">
    <source>
        <dbReference type="PROSITE" id="PS51462"/>
    </source>
</evidence>
<dbReference type="NCBIfam" id="NF001299">
    <property type="entry name" value="PRK00241.1"/>
    <property type="match status" value="1"/>
</dbReference>
<reference evidence="9" key="1">
    <citation type="submission" date="2014-12" db="EMBL/GenBank/DDBJ databases">
        <title>Genome sequence of Clostridium beijerinckii strain 59B.</title>
        <authorList>
            <person name="Little G.T."/>
            <person name="Minton N.P."/>
        </authorList>
    </citation>
    <scope>NUCLEOTIDE SEQUENCE [LARGE SCALE GENOMIC DNA]</scope>
    <source>
        <strain evidence="9">59B</strain>
    </source>
</reference>
<feature type="domain" description="Nudix hydrolase" evidence="7">
    <location>
        <begin position="143"/>
        <end position="268"/>
    </location>
</feature>
<dbReference type="STRING" id="1520.LF65_03766"/>
<dbReference type="Proteomes" id="UP000031866">
    <property type="component" value="Chromosome"/>
</dbReference>
<dbReference type="Pfam" id="PF09296">
    <property type="entry name" value="NUDIX-like"/>
    <property type="match status" value="1"/>
</dbReference>
<proteinExistence type="predicted"/>
<keyword evidence="3" id="KW-0479">Metal-binding</keyword>
<dbReference type="CDD" id="cd03429">
    <property type="entry name" value="NUDIX_NADH_pyrophosphatase_Nudt13"/>
    <property type="match status" value="1"/>
</dbReference>
<evidence type="ECO:0000256" key="2">
    <source>
        <dbReference type="ARBA" id="ARBA00012381"/>
    </source>
</evidence>
<dbReference type="SUPFAM" id="SSF55811">
    <property type="entry name" value="Nudix"/>
    <property type="match status" value="2"/>
</dbReference>
<protein>
    <recommendedName>
        <fullName evidence="2">NAD(+) diphosphatase</fullName>
        <ecNumber evidence="2">3.6.1.22</ecNumber>
    </recommendedName>
</protein>
<dbReference type="EMBL" id="CP010086">
    <property type="protein sequence ID" value="AJH00321.1"/>
    <property type="molecule type" value="Genomic_DNA"/>
</dbReference>
<dbReference type="PROSITE" id="PS00893">
    <property type="entry name" value="NUDIX_BOX"/>
    <property type="match status" value="1"/>
</dbReference>
<dbReference type="Gene3D" id="3.90.79.20">
    <property type="match status" value="1"/>
</dbReference>
<dbReference type="KEGG" id="cbei:LF65_03766"/>
<evidence type="ECO:0000256" key="1">
    <source>
        <dbReference type="ARBA" id="ARBA00001946"/>
    </source>
</evidence>
<dbReference type="InterPro" id="IPR020084">
    <property type="entry name" value="NUDIX_hydrolase_CS"/>
</dbReference>
<dbReference type="RefSeq" id="WP_041898046.1">
    <property type="nucleotide sequence ID" value="NZ_CP010086.2"/>
</dbReference>
<dbReference type="EC" id="3.6.1.22" evidence="2"/>
<gene>
    <name evidence="8" type="ORF">LF65_03766</name>
</gene>
<dbReference type="InterPro" id="IPR015375">
    <property type="entry name" value="NADH_PPase-like_N"/>
</dbReference>
<dbReference type="PROSITE" id="PS51462">
    <property type="entry name" value="NUDIX"/>
    <property type="match status" value="1"/>
</dbReference>
<keyword evidence="5" id="KW-0460">Magnesium</keyword>
<evidence type="ECO:0000256" key="5">
    <source>
        <dbReference type="ARBA" id="ARBA00022842"/>
    </source>
</evidence>
<organism evidence="8 9">
    <name type="scientific">Clostridium beijerinckii</name>
    <name type="common">Clostridium MP</name>
    <dbReference type="NCBI Taxonomy" id="1520"/>
    <lineage>
        <taxon>Bacteria</taxon>
        <taxon>Bacillati</taxon>
        <taxon>Bacillota</taxon>
        <taxon>Clostridia</taxon>
        <taxon>Eubacteriales</taxon>
        <taxon>Clostridiaceae</taxon>
        <taxon>Clostridium</taxon>
    </lineage>
</organism>
<accession>A0A0B5QHA2</accession>
<dbReference type="InterPro" id="IPR015797">
    <property type="entry name" value="NUDIX_hydrolase-like_dom_sf"/>
</dbReference>
<sequence length="273" mass="31118">MENNFNILSNITKKSRPEDLCFLIFKGSLLVKRNGEVLSIPVFDEIMRLGAKYEKEFLLGKIEDKFCFAIEVSSEIKLENNFELISLYEIGPLLEEELFLVAGRANQILNWDKTHKFCGKCGSRTEEKIDEMAKVCLSCNNVMYPVICPAIIVAVIKGDEILLAHNGGFKNDMYSLIAGFVEAGEDLESTVKREVFEEVGIKVKNIKYYKSSPWSFPNSLMVGFFAEYESGEIKVDGKEIVDAQWFSQESFPNIPKKFTLARKLIDEFIEKVK</sequence>